<dbReference type="Pfam" id="PF12851">
    <property type="entry name" value="Tet_JBP"/>
    <property type="match status" value="1"/>
</dbReference>
<evidence type="ECO:0000256" key="1">
    <source>
        <dbReference type="ARBA" id="ARBA00001954"/>
    </source>
</evidence>
<protein>
    <recommendedName>
        <fullName evidence="7">2OGFeDO JBP1/TET oxygenase domain-containing protein</fullName>
    </recommendedName>
</protein>
<keyword evidence="9" id="KW-1185">Reference proteome</keyword>
<feature type="signal peptide" evidence="6">
    <location>
        <begin position="1"/>
        <end position="20"/>
    </location>
</feature>
<accession>A0AAD7GRB6</accession>
<keyword evidence="4" id="KW-0560">Oxidoreductase</keyword>
<dbReference type="EMBL" id="JARKIE010000014">
    <property type="protein sequence ID" value="KAJ7702721.1"/>
    <property type="molecule type" value="Genomic_DNA"/>
</dbReference>
<keyword evidence="6" id="KW-0732">Signal</keyword>
<feature type="chain" id="PRO_5042174002" description="2OGFeDO JBP1/TET oxygenase domain-containing protein" evidence="6">
    <location>
        <begin position="21"/>
        <end position="274"/>
    </location>
</feature>
<evidence type="ECO:0000256" key="5">
    <source>
        <dbReference type="ARBA" id="ARBA00023004"/>
    </source>
</evidence>
<comment type="cofactor">
    <cofactor evidence="1">
        <name>Fe(2+)</name>
        <dbReference type="ChEBI" id="CHEBI:29033"/>
    </cofactor>
</comment>
<keyword evidence="2" id="KW-0479">Metal-binding</keyword>
<name>A0AAD7GRB6_MYCRO</name>
<comment type="caution">
    <text evidence="8">The sequence shown here is derived from an EMBL/GenBank/DDBJ whole genome shotgun (WGS) entry which is preliminary data.</text>
</comment>
<evidence type="ECO:0000256" key="3">
    <source>
        <dbReference type="ARBA" id="ARBA00022964"/>
    </source>
</evidence>
<dbReference type="Gene3D" id="3.60.130.30">
    <property type="match status" value="1"/>
</dbReference>
<dbReference type="AlphaFoldDB" id="A0AAD7GRB6"/>
<reference evidence="8" key="1">
    <citation type="submission" date="2023-03" db="EMBL/GenBank/DDBJ databases">
        <title>Massive genome expansion in bonnet fungi (Mycena s.s.) driven by repeated elements and novel gene families across ecological guilds.</title>
        <authorList>
            <consortium name="Lawrence Berkeley National Laboratory"/>
            <person name="Harder C.B."/>
            <person name="Miyauchi S."/>
            <person name="Viragh M."/>
            <person name="Kuo A."/>
            <person name="Thoen E."/>
            <person name="Andreopoulos B."/>
            <person name="Lu D."/>
            <person name="Skrede I."/>
            <person name="Drula E."/>
            <person name="Henrissat B."/>
            <person name="Morin E."/>
            <person name="Kohler A."/>
            <person name="Barry K."/>
            <person name="LaButti K."/>
            <person name="Morin E."/>
            <person name="Salamov A."/>
            <person name="Lipzen A."/>
            <person name="Mereny Z."/>
            <person name="Hegedus B."/>
            <person name="Baldrian P."/>
            <person name="Stursova M."/>
            <person name="Weitz H."/>
            <person name="Taylor A."/>
            <person name="Grigoriev I.V."/>
            <person name="Nagy L.G."/>
            <person name="Martin F."/>
            <person name="Kauserud H."/>
        </authorList>
    </citation>
    <scope>NUCLEOTIDE SEQUENCE</scope>
    <source>
        <strain evidence="8">CBHHK067</strain>
    </source>
</reference>
<gene>
    <name evidence="8" type="ORF">B0H17DRAFT_922882</name>
</gene>
<keyword evidence="3" id="KW-0223">Dioxygenase</keyword>
<keyword evidence="5" id="KW-0408">Iron</keyword>
<dbReference type="InterPro" id="IPR024779">
    <property type="entry name" value="2OGFeDO_JBP1/TET_oxygenase_dom"/>
</dbReference>
<evidence type="ECO:0000259" key="7">
    <source>
        <dbReference type="Pfam" id="PF12851"/>
    </source>
</evidence>
<evidence type="ECO:0000313" key="9">
    <source>
        <dbReference type="Proteomes" id="UP001221757"/>
    </source>
</evidence>
<evidence type="ECO:0000313" key="8">
    <source>
        <dbReference type="EMBL" id="KAJ7702721.1"/>
    </source>
</evidence>
<sequence length="274" mass="31025">MGTNTFHACVFCLIFLRSQALHISDANDKFLALLFAVAPEYRKKLEDAIEHIFALLPGEFKDEDSRRELFKYLSCHYSWYARFGEKGNGAPTNIHPDNIRKDHNGRCNFGERLPHQSKEALKNPAEYAGLAEAYTDFFELIRVAFKAYLPDDYDEIRIYAEALPLGASSPAYPFGGFVVNISACSWAHRDEGDKLMCFVIPAGRFKGGQLCLFETGFCFNLHVGDVLAFPSCDLTHFNQHYQGLRTTLVLLSDRQGDAWIRDCNGWSAHVVRHG</sequence>
<dbReference type="GO" id="GO:0046872">
    <property type="term" value="F:metal ion binding"/>
    <property type="evidence" value="ECO:0007669"/>
    <property type="project" value="UniProtKB-KW"/>
</dbReference>
<feature type="domain" description="2OGFeDO JBP1/TET oxygenase" evidence="7">
    <location>
        <begin position="107"/>
        <end position="232"/>
    </location>
</feature>
<evidence type="ECO:0000256" key="4">
    <source>
        <dbReference type="ARBA" id="ARBA00023002"/>
    </source>
</evidence>
<proteinExistence type="predicted"/>
<organism evidence="8 9">
    <name type="scientific">Mycena rosella</name>
    <name type="common">Pink bonnet</name>
    <name type="synonym">Agaricus rosellus</name>
    <dbReference type="NCBI Taxonomy" id="1033263"/>
    <lineage>
        <taxon>Eukaryota</taxon>
        <taxon>Fungi</taxon>
        <taxon>Dikarya</taxon>
        <taxon>Basidiomycota</taxon>
        <taxon>Agaricomycotina</taxon>
        <taxon>Agaricomycetes</taxon>
        <taxon>Agaricomycetidae</taxon>
        <taxon>Agaricales</taxon>
        <taxon>Marasmiineae</taxon>
        <taxon>Mycenaceae</taxon>
        <taxon>Mycena</taxon>
    </lineage>
</organism>
<evidence type="ECO:0000256" key="6">
    <source>
        <dbReference type="SAM" id="SignalP"/>
    </source>
</evidence>
<evidence type="ECO:0000256" key="2">
    <source>
        <dbReference type="ARBA" id="ARBA00022723"/>
    </source>
</evidence>
<dbReference type="GO" id="GO:0051213">
    <property type="term" value="F:dioxygenase activity"/>
    <property type="evidence" value="ECO:0007669"/>
    <property type="project" value="UniProtKB-KW"/>
</dbReference>
<dbReference type="Proteomes" id="UP001221757">
    <property type="component" value="Unassembled WGS sequence"/>
</dbReference>